<reference evidence="2 3" key="1">
    <citation type="submission" date="2021-07" db="EMBL/GenBank/DDBJ databases">
        <title>The Aristolochia fimbriata genome: insights into angiosperm evolution, floral development and chemical biosynthesis.</title>
        <authorList>
            <person name="Jiao Y."/>
        </authorList>
    </citation>
    <scope>NUCLEOTIDE SEQUENCE [LARGE SCALE GENOMIC DNA]</scope>
    <source>
        <strain evidence="2">IBCAS-2021</strain>
        <tissue evidence="2">Leaf</tissue>
    </source>
</reference>
<evidence type="ECO:0000313" key="2">
    <source>
        <dbReference type="EMBL" id="KAG9449494.1"/>
    </source>
</evidence>
<accession>A0AAV7ELH5</accession>
<dbReference type="EMBL" id="JAINDJ010000004">
    <property type="protein sequence ID" value="KAG9449494.1"/>
    <property type="molecule type" value="Genomic_DNA"/>
</dbReference>
<evidence type="ECO:0000313" key="3">
    <source>
        <dbReference type="Proteomes" id="UP000825729"/>
    </source>
</evidence>
<evidence type="ECO:0000256" key="1">
    <source>
        <dbReference type="SAM" id="MobiDB-lite"/>
    </source>
</evidence>
<name>A0AAV7ELH5_ARIFI</name>
<gene>
    <name evidence="2" type="ORF">H6P81_009459</name>
</gene>
<keyword evidence="3" id="KW-1185">Reference proteome</keyword>
<organism evidence="2 3">
    <name type="scientific">Aristolochia fimbriata</name>
    <name type="common">White veined hardy Dutchman's pipe vine</name>
    <dbReference type="NCBI Taxonomy" id="158543"/>
    <lineage>
        <taxon>Eukaryota</taxon>
        <taxon>Viridiplantae</taxon>
        <taxon>Streptophyta</taxon>
        <taxon>Embryophyta</taxon>
        <taxon>Tracheophyta</taxon>
        <taxon>Spermatophyta</taxon>
        <taxon>Magnoliopsida</taxon>
        <taxon>Magnoliidae</taxon>
        <taxon>Piperales</taxon>
        <taxon>Aristolochiaceae</taxon>
        <taxon>Aristolochia</taxon>
    </lineage>
</organism>
<dbReference type="AlphaFoldDB" id="A0AAV7ELH5"/>
<dbReference type="Proteomes" id="UP000825729">
    <property type="component" value="Unassembled WGS sequence"/>
</dbReference>
<sequence length="92" mass="10186">MAGRPKVTENRNLTRPSPLLDPKCRFYARTPENATALESTATEIETCRRDSGARDEMRCRIKSLRSSVRAAQQSPSGKPEASAPVVVEKQNN</sequence>
<feature type="compositionally biased region" description="Polar residues" evidence="1">
    <location>
        <begin position="65"/>
        <end position="76"/>
    </location>
</feature>
<proteinExistence type="predicted"/>
<comment type="caution">
    <text evidence="2">The sequence shown here is derived from an EMBL/GenBank/DDBJ whole genome shotgun (WGS) entry which is preliminary data.</text>
</comment>
<protein>
    <submittedName>
        <fullName evidence="2">Uncharacterized protein</fullName>
    </submittedName>
</protein>
<feature type="region of interest" description="Disordered" evidence="1">
    <location>
        <begin position="65"/>
        <end position="92"/>
    </location>
</feature>